<dbReference type="STRING" id="391038.Bphy_5339"/>
<dbReference type="InterPro" id="IPR015942">
    <property type="entry name" value="Asp/Glu/hydantoin_racemase"/>
</dbReference>
<name>B2JNB5_PARP8</name>
<evidence type="ECO:0000256" key="2">
    <source>
        <dbReference type="ARBA" id="ARBA00023235"/>
    </source>
</evidence>
<dbReference type="InterPro" id="IPR004380">
    <property type="entry name" value="Asp_race"/>
</dbReference>
<dbReference type="HOGENOM" id="CLU_557438_0_0_4"/>
<dbReference type="eggNOG" id="COG1794">
    <property type="taxonomic scope" value="Bacteria"/>
</dbReference>
<dbReference type="EMBL" id="CP001044">
    <property type="protein sequence ID" value="ACC74417.1"/>
    <property type="molecule type" value="Genomic_DNA"/>
</dbReference>
<dbReference type="PROSITE" id="PS00923">
    <property type="entry name" value="ASP_GLU_RACEMASE_1"/>
    <property type="match status" value="1"/>
</dbReference>
<organism evidence="3 4">
    <name type="scientific">Paraburkholderia phymatum (strain DSM 17167 / CIP 108236 / LMG 21445 / STM815)</name>
    <name type="common">Burkholderia phymatum</name>
    <dbReference type="NCBI Taxonomy" id="391038"/>
    <lineage>
        <taxon>Bacteria</taxon>
        <taxon>Pseudomonadati</taxon>
        <taxon>Pseudomonadota</taxon>
        <taxon>Betaproteobacteria</taxon>
        <taxon>Burkholderiales</taxon>
        <taxon>Burkholderiaceae</taxon>
        <taxon>Paraburkholderia</taxon>
    </lineage>
</organism>
<sequence length="487" mass="52047">MNTSRVMGRRALGVVGGAARVASVEVLRKIHDANAASRTSHSLDIVIERMSNGERSAPDACMAGSAEHQLRIFDAIRDFEQRGVSAVALPCFESHLFIDALQQNANIAIVDMIAALFAHIRQRFPLARRVGVVTSPVLWKRRLFAPYGERAGMDVVSIGASGAGALRAACESLIGQGVDVLLPGSTDSALSLRRIGDLAVPLIDSFSVYAHHLLDADFHRPARPFRLGVVGGVGPAATADFMHKVVRNTPAVRDQDHIKVIVEQNPQIPDRTDCLTGKGPDPTLALYATCRKLEDGGANLIAIPCNTAHAFIAPIEARLRIPIVNMMSVTADFLRATFPSVLRIGLLATDGTIASGVYREALEARGLAEVLPPPAMQARVTNAIYGARGVKAGFTSGECVDDIIAAVESLLLQQVEIILLACTELPLLFPQAITVTRHGRTAQFVDPADVLAKSCVEFARGKPLAERKTGWHDKPSVEHAAGALCAD</sequence>
<accession>B2JNB5</accession>
<dbReference type="PANTHER" id="PTHR21198">
    <property type="entry name" value="GLUTAMATE RACEMASE"/>
    <property type="match status" value="1"/>
</dbReference>
<dbReference type="PANTHER" id="PTHR21198:SF7">
    <property type="entry name" value="ASPARTATE-GLUTAMATE RACEMASE FAMILY"/>
    <property type="match status" value="1"/>
</dbReference>
<comment type="similarity">
    <text evidence="1">Belongs to the aspartate/glutamate racemases family.</text>
</comment>
<keyword evidence="2" id="KW-0413">Isomerase</keyword>
<dbReference type="AlphaFoldDB" id="B2JNB5"/>
<dbReference type="NCBIfam" id="TIGR00035">
    <property type="entry name" value="asp_race"/>
    <property type="match status" value="1"/>
</dbReference>
<dbReference type="KEGG" id="bph:Bphy_5339"/>
<dbReference type="Proteomes" id="UP000001192">
    <property type="component" value="Chromosome 2"/>
</dbReference>
<dbReference type="SUPFAM" id="SSF53681">
    <property type="entry name" value="Aspartate/glutamate racemase"/>
    <property type="match status" value="4"/>
</dbReference>
<dbReference type="Gene3D" id="3.40.50.1860">
    <property type="match status" value="3"/>
</dbReference>
<evidence type="ECO:0000256" key="1">
    <source>
        <dbReference type="ARBA" id="ARBA00007847"/>
    </source>
</evidence>
<dbReference type="GO" id="GO:0047661">
    <property type="term" value="F:amino-acid racemase activity"/>
    <property type="evidence" value="ECO:0007669"/>
    <property type="project" value="InterPro"/>
</dbReference>
<dbReference type="InterPro" id="IPR001920">
    <property type="entry name" value="Asp/Glu_race"/>
</dbReference>
<gene>
    <name evidence="3" type="ordered locus">Bphy_5339</name>
</gene>
<evidence type="ECO:0000313" key="3">
    <source>
        <dbReference type="EMBL" id="ACC74417.1"/>
    </source>
</evidence>
<keyword evidence="4" id="KW-1185">Reference proteome</keyword>
<protein>
    <submittedName>
        <fullName evidence="3">Aspartate racemase</fullName>
    </submittedName>
</protein>
<dbReference type="Pfam" id="PF01177">
    <property type="entry name" value="Asp_Glu_race"/>
    <property type="match status" value="2"/>
</dbReference>
<proteinExistence type="inferred from homology"/>
<dbReference type="RefSeq" id="WP_012404581.1">
    <property type="nucleotide sequence ID" value="NC_010623.1"/>
</dbReference>
<dbReference type="InterPro" id="IPR018187">
    <property type="entry name" value="Asp/Glu_racemase_AS_1"/>
</dbReference>
<reference evidence="4" key="1">
    <citation type="journal article" date="2014" name="Stand. Genomic Sci.">
        <title>Complete genome sequence of Burkholderia phymatum STM815(T), a broad host range and efficient nitrogen-fixing symbiont of Mimosa species.</title>
        <authorList>
            <person name="Moulin L."/>
            <person name="Klonowska A."/>
            <person name="Caroline B."/>
            <person name="Booth K."/>
            <person name="Vriezen J.A."/>
            <person name="Melkonian R."/>
            <person name="James E.K."/>
            <person name="Young J.P."/>
            <person name="Bena G."/>
            <person name="Hauser L."/>
            <person name="Land M."/>
            <person name="Kyrpides N."/>
            <person name="Bruce D."/>
            <person name="Chain P."/>
            <person name="Copeland A."/>
            <person name="Pitluck S."/>
            <person name="Woyke T."/>
            <person name="Lizotte-Waniewski M."/>
            <person name="Bristow J."/>
            <person name="Riley M."/>
        </authorList>
    </citation>
    <scope>NUCLEOTIDE SEQUENCE [LARGE SCALE GENOMIC DNA]</scope>
    <source>
        <strain evidence="4">DSM 17167 / CIP 108236 / LMG 21445 / STM815</strain>
    </source>
</reference>
<evidence type="ECO:0000313" key="4">
    <source>
        <dbReference type="Proteomes" id="UP000001192"/>
    </source>
</evidence>